<accession>A0A6G1G687</accession>
<dbReference type="FunFam" id="2.60.40.420:FF:000038">
    <property type="entry name" value="Extracellular dihydrogeodin oxidase/laccase"/>
    <property type="match status" value="1"/>
</dbReference>
<dbReference type="GeneID" id="54416862"/>
<dbReference type="CDD" id="cd13880">
    <property type="entry name" value="CuRO_2_MaLCC_like"/>
    <property type="match status" value="1"/>
</dbReference>
<gene>
    <name evidence="11 13" type="ORF">P152DRAFT_395179</name>
</gene>
<keyword evidence="7" id="KW-0732">Signal</keyword>
<dbReference type="PROSITE" id="PS00080">
    <property type="entry name" value="MULTICOPPER_OXIDASE2"/>
    <property type="match status" value="1"/>
</dbReference>
<evidence type="ECO:0000256" key="1">
    <source>
        <dbReference type="ARBA" id="ARBA00010609"/>
    </source>
</evidence>
<dbReference type="GO" id="GO:0016491">
    <property type="term" value="F:oxidoreductase activity"/>
    <property type="evidence" value="ECO:0007669"/>
    <property type="project" value="UniProtKB-KW"/>
</dbReference>
<comment type="similarity">
    <text evidence="1">Belongs to the multicopper oxidase family.</text>
</comment>
<dbReference type="InterPro" id="IPR011706">
    <property type="entry name" value="Cu-oxidase_C"/>
</dbReference>
<keyword evidence="6" id="KW-0325">Glycoprotein</keyword>
<evidence type="ECO:0000259" key="9">
    <source>
        <dbReference type="Pfam" id="PF07731"/>
    </source>
</evidence>
<evidence type="ECO:0000313" key="11">
    <source>
        <dbReference type="EMBL" id="KAF1813390.1"/>
    </source>
</evidence>
<dbReference type="Pfam" id="PF07732">
    <property type="entry name" value="Cu-oxidase_3"/>
    <property type="match status" value="1"/>
</dbReference>
<reference evidence="11 13" key="1">
    <citation type="submission" date="2020-01" db="EMBL/GenBank/DDBJ databases">
        <authorList>
            <consortium name="DOE Joint Genome Institute"/>
            <person name="Haridas S."/>
            <person name="Albert R."/>
            <person name="Binder M."/>
            <person name="Bloem J."/>
            <person name="Labutti K."/>
            <person name="Salamov A."/>
            <person name="Andreopoulos B."/>
            <person name="Baker S.E."/>
            <person name="Barry K."/>
            <person name="Bills G."/>
            <person name="Bluhm B.H."/>
            <person name="Cannon C."/>
            <person name="Castanera R."/>
            <person name="Culley D.E."/>
            <person name="Daum C."/>
            <person name="Ezra D."/>
            <person name="Gonzalez J.B."/>
            <person name="Henrissat B."/>
            <person name="Kuo A."/>
            <person name="Liang C."/>
            <person name="Lipzen A."/>
            <person name="Lutzoni F."/>
            <person name="Magnuson J."/>
            <person name="Mondo S."/>
            <person name="Nolan M."/>
            <person name="Ohm R."/>
            <person name="Pangilinan J."/>
            <person name="Park H.-J."/>
            <person name="Ramirez L."/>
            <person name="Alfaro M."/>
            <person name="Sun H."/>
            <person name="Tritt A."/>
            <person name="Yoshinaga Y."/>
            <person name="Zwiers L.-H."/>
            <person name="Turgeon B.G."/>
            <person name="Goodwin S.B."/>
            <person name="Spatafora J.W."/>
            <person name="Crous P.W."/>
            <person name="Grigoriev I.V."/>
        </authorList>
    </citation>
    <scope>NUCLEOTIDE SEQUENCE</scope>
    <source>
        <strain evidence="11 13">CBS 781.70</strain>
    </source>
</reference>
<dbReference type="PANTHER" id="PTHR11709:SF71">
    <property type="entry name" value="OXIDOREDUCTASE TPCJ"/>
    <property type="match status" value="1"/>
</dbReference>
<feature type="domain" description="Plastocyanin-like" evidence="8">
    <location>
        <begin position="194"/>
        <end position="355"/>
    </location>
</feature>
<dbReference type="InterPro" id="IPR001117">
    <property type="entry name" value="Cu-oxidase_2nd"/>
</dbReference>
<feature type="chain" id="PRO_5044631858" description="Multicopper oxidase" evidence="7">
    <location>
        <begin position="17"/>
        <end position="585"/>
    </location>
</feature>
<dbReference type="EMBL" id="ML975155">
    <property type="protein sequence ID" value="KAF1813390.1"/>
    <property type="molecule type" value="Genomic_DNA"/>
</dbReference>
<dbReference type="RefSeq" id="XP_033535021.1">
    <property type="nucleotide sequence ID" value="XM_033676292.1"/>
</dbReference>
<protein>
    <recommendedName>
        <fullName evidence="14">Multicopper oxidase</fullName>
    </recommendedName>
</protein>
<keyword evidence="2" id="KW-0479">Metal-binding</keyword>
<reference evidence="13" key="3">
    <citation type="submission" date="2025-04" db="UniProtKB">
        <authorList>
            <consortium name="RefSeq"/>
        </authorList>
    </citation>
    <scope>IDENTIFICATION</scope>
    <source>
        <strain evidence="13">CBS 781.70</strain>
    </source>
</reference>
<evidence type="ECO:0000313" key="13">
    <source>
        <dbReference type="RefSeq" id="XP_033535021.1"/>
    </source>
</evidence>
<keyword evidence="12" id="KW-1185">Reference proteome</keyword>
<dbReference type="AlphaFoldDB" id="A0A6G1G687"/>
<evidence type="ECO:0000259" key="8">
    <source>
        <dbReference type="Pfam" id="PF00394"/>
    </source>
</evidence>
<dbReference type="OrthoDB" id="2121828at2759"/>
<dbReference type="GO" id="GO:0005507">
    <property type="term" value="F:copper ion binding"/>
    <property type="evidence" value="ECO:0007669"/>
    <property type="project" value="InterPro"/>
</dbReference>
<dbReference type="InterPro" id="IPR008972">
    <property type="entry name" value="Cupredoxin"/>
</dbReference>
<dbReference type="CDD" id="cd13901">
    <property type="entry name" value="CuRO_3_MaLCC_like"/>
    <property type="match status" value="1"/>
</dbReference>
<keyword evidence="5" id="KW-0186">Copper</keyword>
<reference evidence="13" key="2">
    <citation type="submission" date="2020-04" db="EMBL/GenBank/DDBJ databases">
        <authorList>
            <consortium name="NCBI Genome Project"/>
        </authorList>
    </citation>
    <scope>NUCLEOTIDE SEQUENCE</scope>
    <source>
        <strain evidence="13">CBS 781.70</strain>
    </source>
</reference>
<dbReference type="SUPFAM" id="SSF49503">
    <property type="entry name" value="Cupredoxins"/>
    <property type="match status" value="3"/>
</dbReference>
<evidence type="ECO:0000256" key="7">
    <source>
        <dbReference type="SAM" id="SignalP"/>
    </source>
</evidence>
<dbReference type="Gene3D" id="2.60.40.420">
    <property type="entry name" value="Cupredoxins - blue copper proteins"/>
    <property type="match status" value="3"/>
</dbReference>
<feature type="signal peptide" evidence="7">
    <location>
        <begin position="1"/>
        <end position="16"/>
    </location>
</feature>
<evidence type="ECO:0000256" key="6">
    <source>
        <dbReference type="ARBA" id="ARBA00023180"/>
    </source>
</evidence>
<proteinExistence type="inferred from homology"/>
<evidence type="ECO:0000256" key="2">
    <source>
        <dbReference type="ARBA" id="ARBA00022723"/>
    </source>
</evidence>
<keyword evidence="4" id="KW-0560">Oxidoreductase</keyword>
<dbReference type="InterPro" id="IPR011707">
    <property type="entry name" value="Cu-oxidase-like_N"/>
</dbReference>
<evidence type="ECO:0008006" key="14">
    <source>
        <dbReference type="Google" id="ProtNLM"/>
    </source>
</evidence>
<name>A0A6G1G687_9PEZI</name>
<evidence type="ECO:0000256" key="4">
    <source>
        <dbReference type="ARBA" id="ARBA00023002"/>
    </source>
</evidence>
<evidence type="ECO:0000313" key="12">
    <source>
        <dbReference type="Proteomes" id="UP000504638"/>
    </source>
</evidence>
<dbReference type="InterPro" id="IPR002355">
    <property type="entry name" value="Cu_oxidase_Cu_BS"/>
</dbReference>
<sequence>MFRSSCILLFFTLAYCLPQESASLSLQSRQSCENSPTSRECWGQYSIDTDYYTVFPDTGVTREYWLVAQNVTISPDGYERKALVINGTMPGPTIEADWGDTIMIHVTNEMDDGTAIHWHGIRQFHSVMADGVPGVTQCPIPPGETMTYKFKATQYGTSWYHSHFSLQLGDGMLGPIVIHGPATANYDVDLGPFVIQDWGHVSAFTIWTDWTRLDQQHKLALFQPALENGLIGGENTYDCTKSTDPACTGRGKRTEAVFEPGKKYRLRLVGAQIDGYFKFTIDGHKFTVISNDFVPIKPYQTDNVIIVSGQRYDIVVEANQPIGNYWMRAIYQTACNQNDNDNKDNIRGIVRYAGAATDVDPTTSQWSGIKDSCGDEPYSNLVPWVKMDVGESSYKGDLPVRWYYELNLAFHWTLGTGTMIVNWSDPTVSQLYHGDNQFEENDNVIRVTQSDKWTYWVITDQTIVNVYHPMHLHGHDLFVLAQGRGIFNPLTVKLNTVNPPRRDTVSIEGTGYLVIAFLSDNPGSWLFHCHIAWHASQGLSLQYMERESEIPGLIDASSASAMDSQCAKWRDWYKTTDHPQDDSGI</sequence>
<organism evidence="11">
    <name type="scientific">Eremomyces bilateralis CBS 781.70</name>
    <dbReference type="NCBI Taxonomy" id="1392243"/>
    <lineage>
        <taxon>Eukaryota</taxon>
        <taxon>Fungi</taxon>
        <taxon>Dikarya</taxon>
        <taxon>Ascomycota</taxon>
        <taxon>Pezizomycotina</taxon>
        <taxon>Dothideomycetes</taxon>
        <taxon>Dothideomycetes incertae sedis</taxon>
        <taxon>Eremomycetales</taxon>
        <taxon>Eremomycetaceae</taxon>
        <taxon>Eremomyces</taxon>
    </lineage>
</organism>
<dbReference type="InterPro" id="IPR045087">
    <property type="entry name" value="Cu-oxidase_fam"/>
</dbReference>
<dbReference type="Proteomes" id="UP000504638">
    <property type="component" value="Unplaced"/>
</dbReference>
<feature type="domain" description="Plastocyanin-like" evidence="10">
    <location>
        <begin position="69"/>
        <end position="181"/>
    </location>
</feature>
<dbReference type="FunFam" id="2.60.40.420:FF:000021">
    <property type="entry name" value="Extracellular dihydrogeodin oxidase/laccase"/>
    <property type="match status" value="1"/>
</dbReference>
<evidence type="ECO:0000256" key="3">
    <source>
        <dbReference type="ARBA" id="ARBA00022737"/>
    </source>
</evidence>
<dbReference type="Pfam" id="PF00394">
    <property type="entry name" value="Cu-oxidase"/>
    <property type="match status" value="1"/>
</dbReference>
<evidence type="ECO:0000259" key="10">
    <source>
        <dbReference type="Pfam" id="PF07732"/>
    </source>
</evidence>
<dbReference type="PROSITE" id="PS00079">
    <property type="entry name" value="MULTICOPPER_OXIDASE1"/>
    <property type="match status" value="1"/>
</dbReference>
<keyword evidence="3" id="KW-0677">Repeat</keyword>
<dbReference type="InterPro" id="IPR033138">
    <property type="entry name" value="Cu_oxidase_CS"/>
</dbReference>
<dbReference type="Pfam" id="PF07731">
    <property type="entry name" value="Cu-oxidase_2"/>
    <property type="match status" value="1"/>
</dbReference>
<evidence type="ECO:0000256" key="5">
    <source>
        <dbReference type="ARBA" id="ARBA00023008"/>
    </source>
</evidence>
<feature type="domain" description="Plastocyanin-like" evidence="9">
    <location>
        <begin position="430"/>
        <end position="547"/>
    </location>
</feature>
<dbReference type="PANTHER" id="PTHR11709">
    <property type="entry name" value="MULTI-COPPER OXIDASE"/>
    <property type="match status" value="1"/>
</dbReference>
<dbReference type="CDD" id="cd13854">
    <property type="entry name" value="CuRO_1_MaLCC_like"/>
    <property type="match status" value="1"/>
</dbReference>